<dbReference type="Pfam" id="PF09972">
    <property type="entry name" value="DUF2207"/>
    <property type="match status" value="1"/>
</dbReference>
<evidence type="ECO:0000256" key="2">
    <source>
        <dbReference type="SAM" id="Phobius"/>
    </source>
</evidence>
<feature type="compositionally biased region" description="Gly residues" evidence="1">
    <location>
        <begin position="576"/>
        <end position="591"/>
    </location>
</feature>
<dbReference type="InterPro" id="IPR048389">
    <property type="entry name" value="YciQ-like_C"/>
</dbReference>
<dbReference type="Proteomes" id="UP000254808">
    <property type="component" value="Chromosome"/>
</dbReference>
<evidence type="ECO:0000313" key="5">
    <source>
        <dbReference type="EMBL" id="AXJ02531.1"/>
    </source>
</evidence>
<evidence type="ECO:0000259" key="4">
    <source>
        <dbReference type="Pfam" id="PF20990"/>
    </source>
</evidence>
<proteinExistence type="predicted"/>
<feature type="domain" description="DUF2207" evidence="3">
    <location>
        <begin position="34"/>
        <end position="213"/>
    </location>
</feature>
<reference evidence="5 6" key="1">
    <citation type="submission" date="2018-03" db="EMBL/GenBank/DDBJ databases">
        <title>Phenotypic and genomic properties of Cyclonatronum proteinivorum gen. nov., sp. nov., a haloalkaliphilic bacteroidete from soda lakes possessing Na+-translocating rhodopsin.</title>
        <authorList>
            <person name="Toshchakov S.V."/>
            <person name="Korzhenkov A."/>
            <person name="Samarov N.I."/>
            <person name="Kublanov I.V."/>
            <person name="Muntyan M.S."/>
            <person name="Sorokin D.Y."/>
        </authorList>
    </citation>
    <scope>NUCLEOTIDE SEQUENCE [LARGE SCALE GENOMIC DNA]</scope>
    <source>
        <strain evidence="5 6">Omega</strain>
    </source>
</reference>
<evidence type="ECO:0000256" key="1">
    <source>
        <dbReference type="SAM" id="MobiDB-lite"/>
    </source>
</evidence>
<feature type="domain" description="Predicted membrane protein YciQ-like C-terminal" evidence="4">
    <location>
        <begin position="290"/>
        <end position="522"/>
    </location>
</feature>
<dbReference type="AlphaFoldDB" id="A0A345UPX9"/>
<evidence type="ECO:0000259" key="3">
    <source>
        <dbReference type="Pfam" id="PF09972"/>
    </source>
</evidence>
<dbReference type="EMBL" id="CP027806">
    <property type="protein sequence ID" value="AXJ02531.1"/>
    <property type="molecule type" value="Genomic_DNA"/>
</dbReference>
<keyword evidence="2" id="KW-1133">Transmembrane helix</keyword>
<name>A0A345UPX9_9BACT</name>
<evidence type="ECO:0000313" key="6">
    <source>
        <dbReference type="Proteomes" id="UP000254808"/>
    </source>
</evidence>
<accession>A0A345UPX9</accession>
<dbReference type="Pfam" id="PF20990">
    <property type="entry name" value="DUF2207_C"/>
    <property type="match status" value="1"/>
</dbReference>
<sequence length="591" mass="66463">MFKQAPIFYVLLCSIFLIAGLPVGGSLHAKDYEITGISILAEIRANGEVAITEERTFLFEGSYSWFEQDIRRQGFLEIRDFEVSEGSSLFRKDDSGEPGTFSVRESRRDVTIRTNFSATDESRTFTLRYVLKGAIASDGEWAEFIWTYLGSDWERAHQNIRIEIRLPEALPEDELVAWQLSRAINPSLEVLADRVLFTADRNRGDRTLRIRAFFPDQLVSGTVPSEIALNPFEIMQEREAEAARKAQRIAFLIPLGWLLSVVALGVAMLLVLRYRKRPQLAEHFPDLLEAPPSDLPPALAGWMFRNLYSDHNSRFVSTIFDLSRKGYFRISQETEMTGMFKKKETPVYVLSRTNKSDTSALRDWERQLVELLEERLNGKTKRLDELFKFGAKESQQQSAFLKWWNKWFEAIGAEARSHAWTVDNTKPMVINLMVQVMLLLFSFFLIIYTSEVSAVSGVALLISSLLGALLTLALNVRTEEGERVYRRWKAYREALKAGRVDLRPELKGVHIVYGIVFGLGKKKMDGLISRIDPQPDDLSWMIFMPGHFPNASVFSGVIHSTVMATTSSISSSTGAGAVGGAAGGGGGGRAG</sequence>
<dbReference type="KEGG" id="cprv:CYPRO_3298"/>
<organism evidence="5 6">
    <name type="scientific">Cyclonatronum proteinivorum</name>
    <dbReference type="NCBI Taxonomy" id="1457365"/>
    <lineage>
        <taxon>Bacteria</taxon>
        <taxon>Pseudomonadati</taxon>
        <taxon>Balneolota</taxon>
        <taxon>Balneolia</taxon>
        <taxon>Balneolales</taxon>
        <taxon>Cyclonatronaceae</taxon>
        <taxon>Cyclonatronum</taxon>
    </lineage>
</organism>
<feature type="transmembrane region" description="Helical" evidence="2">
    <location>
        <begin position="428"/>
        <end position="448"/>
    </location>
</feature>
<feature type="transmembrane region" description="Helical" evidence="2">
    <location>
        <begin position="249"/>
        <end position="272"/>
    </location>
</feature>
<protein>
    <submittedName>
        <fullName evidence="5">Putative membrane protein</fullName>
    </submittedName>
</protein>
<gene>
    <name evidence="5" type="ORF">CYPRO_3298</name>
</gene>
<feature type="transmembrane region" description="Helical" evidence="2">
    <location>
        <begin position="454"/>
        <end position="476"/>
    </location>
</feature>
<feature type="region of interest" description="Disordered" evidence="1">
    <location>
        <begin position="569"/>
        <end position="591"/>
    </location>
</feature>
<keyword evidence="2" id="KW-0812">Transmembrane</keyword>
<dbReference type="InterPro" id="IPR018702">
    <property type="entry name" value="DUF2207"/>
</dbReference>
<keyword evidence="6" id="KW-1185">Reference proteome</keyword>
<keyword evidence="2" id="KW-0472">Membrane</keyword>